<dbReference type="PANTHER" id="PTHR37422:SF21">
    <property type="entry name" value="EXOQ-LIKE PROTEIN"/>
    <property type="match status" value="1"/>
</dbReference>
<sequence>MSAQRFSTYMAMLALCLIAILPFASRIHYVPLPQWFGEINVVWLLLAAAVFLLPSGGLFRRMPRSAWWCLGMGLLWAGQPFWVDALFPGMNYATALAWLAAALLAAVTVSLREEMGERPFAVWLAWALIIGGLVQAAIGVAQLTGYAAELGLFYDGSHPTSNIFGHIGQRNQYAHYLMWSVVAGVYLYAADRLPRWGLAILVLGLALMLGWAGSRTILLYLVALSGLAALWHWRIGSAESRRMLWAMWLSCLVVLAMQFALPWFNQLISWLTHENLQNTSGLARLAANGDDMGSRRFAEMHKAWLSFQSHPLTGVGWSQFAAESVRLQPLPQFAASGFNSGLFTNSHNLILQLLAEMGGVATLLIVGGFVWVLWPFFGRRATLEGVLALGCLAVTLTHSMLEYPLWYYYFLAMLVIFAAMAPRGDRQLAWPLRLPLFAALVWVGWLSISSLSMFWELVGLYTPTNDAKRDAARMERLIEIADTKPLFAYHALYTVDDYLKVGPEQLGRKLALENRLTAFRPYPEVMLKRAQLEVLAGKQAKAELTLRTTLASFPTYAGVFLNTLDDDRAEWEPLRVVARAAYAKLPAKYQTMPE</sequence>
<keyword evidence="2 5" id="KW-0812">Transmembrane</keyword>
<name>A0A1W0D564_9NEIS</name>
<dbReference type="RefSeq" id="WP_081555059.1">
    <property type="nucleotide sequence ID" value="NZ_MUKV01000006.1"/>
</dbReference>
<keyword evidence="3 5" id="KW-1133">Transmembrane helix</keyword>
<feature type="domain" description="Protein glycosylation ligase" evidence="8">
    <location>
        <begin position="163"/>
        <end position="187"/>
    </location>
</feature>
<dbReference type="PANTHER" id="PTHR37422">
    <property type="entry name" value="TEICHURONIC ACID BIOSYNTHESIS PROTEIN TUAE"/>
    <property type="match status" value="1"/>
</dbReference>
<dbReference type="Pfam" id="PF04932">
    <property type="entry name" value="Wzy_C"/>
    <property type="match status" value="1"/>
</dbReference>
<dbReference type="InterPro" id="IPR021797">
    <property type="entry name" value="Wzy_C_2"/>
</dbReference>
<evidence type="ECO:0000256" key="4">
    <source>
        <dbReference type="ARBA" id="ARBA00023136"/>
    </source>
</evidence>
<comment type="subcellular location">
    <subcellularLocation>
        <location evidence="1">Membrane</location>
        <topology evidence="1">Multi-pass membrane protein</topology>
    </subcellularLocation>
</comment>
<feature type="transmembrane region" description="Helical" evidence="5">
    <location>
        <begin position="406"/>
        <end position="422"/>
    </location>
</feature>
<evidence type="ECO:0000313" key="10">
    <source>
        <dbReference type="Proteomes" id="UP000192721"/>
    </source>
</evidence>
<feature type="domain" description="O-antigen ligase-related" evidence="6">
    <location>
        <begin position="201"/>
        <end position="365"/>
    </location>
</feature>
<dbReference type="InterPro" id="IPR007016">
    <property type="entry name" value="O-antigen_ligase-rel_domated"/>
</dbReference>
<dbReference type="GO" id="GO:0016020">
    <property type="term" value="C:membrane"/>
    <property type="evidence" value="ECO:0007669"/>
    <property type="project" value="UniProtKB-SubCell"/>
</dbReference>
<feature type="transmembrane region" description="Helical" evidence="5">
    <location>
        <begin position="349"/>
        <end position="374"/>
    </location>
</feature>
<evidence type="ECO:0000256" key="3">
    <source>
        <dbReference type="ARBA" id="ARBA00022989"/>
    </source>
</evidence>
<evidence type="ECO:0000256" key="2">
    <source>
        <dbReference type="ARBA" id="ARBA00022692"/>
    </source>
</evidence>
<dbReference type="Pfam" id="PF15864">
    <property type="entry name" value="PglL_A"/>
    <property type="match status" value="1"/>
</dbReference>
<evidence type="ECO:0000256" key="5">
    <source>
        <dbReference type="SAM" id="Phobius"/>
    </source>
</evidence>
<feature type="transmembrane region" description="Helical" evidence="5">
    <location>
        <begin position="123"/>
        <end position="148"/>
    </location>
</feature>
<evidence type="ECO:0000313" key="9">
    <source>
        <dbReference type="EMBL" id="OQS42002.1"/>
    </source>
</evidence>
<feature type="transmembrane region" description="Helical" evidence="5">
    <location>
        <begin position="434"/>
        <end position="455"/>
    </location>
</feature>
<evidence type="ECO:0000259" key="6">
    <source>
        <dbReference type="Pfam" id="PF04932"/>
    </source>
</evidence>
<feature type="transmembrane region" description="Helical" evidence="5">
    <location>
        <begin position="66"/>
        <end position="83"/>
    </location>
</feature>
<dbReference type="AlphaFoldDB" id="A0A1W0D564"/>
<dbReference type="InterPro" id="IPR031726">
    <property type="entry name" value="PglL_A"/>
</dbReference>
<feature type="transmembrane region" description="Helical" evidence="5">
    <location>
        <begin position="173"/>
        <end position="189"/>
    </location>
</feature>
<evidence type="ECO:0000259" key="7">
    <source>
        <dbReference type="Pfam" id="PF11846"/>
    </source>
</evidence>
<proteinExistence type="predicted"/>
<organism evidence="9 10">
    <name type="scientific">Chromobacterium haemolyticum</name>
    <dbReference type="NCBI Taxonomy" id="394935"/>
    <lineage>
        <taxon>Bacteria</taxon>
        <taxon>Pseudomonadati</taxon>
        <taxon>Pseudomonadota</taxon>
        <taxon>Betaproteobacteria</taxon>
        <taxon>Neisseriales</taxon>
        <taxon>Chromobacteriaceae</taxon>
        <taxon>Chromobacterium</taxon>
    </lineage>
</organism>
<feature type="transmembrane region" description="Helical" evidence="5">
    <location>
        <begin position="217"/>
        <end position="233"/>
    </location>
</feature>
<evidence type="ECO:0000256" key="1">
    <source>
        <dbReference type="ARBA" id="ARBA00004141"/>
    </source>
</evidence>
<feature type="transmembrane region" description="Helical" evidence="5">
    <location>
        <begin position="89"/>
        <end position="111"/>
    </location>
</feature>
<feature type="domain" description="Virulence factor membrane-bound polymerase C-terminal" evidence="7">
    <location>
        <begin position="387"/>
        <end position="557"/>
    </location>
</feature>
<feature type="transmembrane region" description="Helical" evidence="5">
    <location>
        <begin position="245"/>
        <end position="264"/>
    </location>
</feature>
<protein>
    <submittedName>
        <fullName evidence="9">Polymerase</fullName>
    </submittedName>
</protein>
<evidence type="ECO:0000259" key="8">
    <source>
        <dbReference type="Pfam" id="PF15864"/>
    </source>
</evidence>
<gene>
    <name evidence="9" type="ORF">B0T45_07165</name>
</gene>
<dbReference type="EMBL" id="MUKV01000006">
    <property type="protein sequence ID" value="OQS42002.1"/>
    <property type="molecule type" value="Genomic_DNA"/>
</dbReference>
<feature type="transmembrane region" description="Helical" evidence="5">
    <location>
        <begin position="196"/>
        <end position="211"/>
    </location>
</feature>
<dbReference type="InterPro" id="IPR051533">
    <property type="entry name" value="WaaL-like"/>
</dbReference>
<keyword evidence="4 5" id="KW-0472">Membrane</keyword>
<dbReference type="Proteomes" id="UP000192721">
    <property type="component" value="Unassembled WGS sequence"/>
</dbReference>
<feature type="transmembrane region" description="Helical" evidence="5">
    <location>
        <begin position="42"/>
        <end position="59"/>
    </location>
</feature>
<comment type="caution">
    <text evidence="9">The sequence shown here is derived from an EMBL/GenBank/DDBJ whole genome shotgun (WGS) entry which is preliminary data.</text>
</comment>
<reference evidence="9 10" key="1">
    <citation type="submission" date="2017-02" db="EMBL/GenBank/DDBJ databases">
        <title>Chromobacterium haemolyticum H5244.</title>
        <authorList>
            <person name="Gulvik C.A."/>
        </authorList>
    </citation>
    <scope>NUCLEOTIDE SEQUENCE [LARGE SCALE GENOMIC DNA]</scope>
    <source>
        <strain evidence="9 10">H5244</strain>
    </source>
</reference>
<accession>A0A1W0D564</accession>
<dbReference type="Pfam" id="PF11846">
    <property type="entry name" value="Wzy_C_2"/>
    <property type="match status" value="1"/>
</dbReference>